<proteinExistence type="predicted"/>
<evidence type="ECO:0000313" key="3">
    <source>
        <dbReference type="Proteomes" id="UP000759131"/>
    </source>
</evidence>
<dbReference type="InterPro" id="IPR027417">
    <property type="entry name" value="P-loop_NTPase"/>
</dbReference>
<accession>A0A7R9PV63</accession>
<dbReference type="SUPFAM" id="SSF52540">
    <property type="entry name" value="P-loop containing nucleoside triphosphate hydrolases"/>
    <property type="match status" value="1"/>
</dbReference>
<dbReference type="InterPro" id="IPR033469">
    <property type="entry name" value="CYTH-like_dom_sf"/>
</dbReference>
<name>A0A7R9PV63_9ACAR</name>
<dbReference type="InterPro" id="IPR038727">
    <property type="entry name" value="NadR/Ttd14_AAA_dom"/>
</dbReference>
<dbReference type="InterPro" id="IPR053227">
    <property type="entry name" value="TRPL-trafficking_regulator"/>
</dbReference>
<keyword evidence="3" id="KW-1185">Reference proteome</keyword>
<dbReference type="EMBL" id="CAJPIZ010000815">
    <property type="protein sequence ID" value="CAG2102330.1"/>
    <property type="molecule type" value="Genomic_DNA"/>
</dbReference>
<dbReference type="AlphaFoldDB" id="A0A7R9PV63"/>
<sequence>MEMIKRYIKSISIVLNANVVVNRCLLTTSSRVNQLVDIYRPQRAIRAMSPDQEKKTSGERMVYKLVLTGGPCSGKTTGQARLSTFFENLGWKVYRVPETATTLFSGGIRFPDLSPEAADKFQENLIRVMLATETTFFDLADSSKRNVLVICDRGIMDAAAYMSKESWDRVLKSNGWNAVELRDNRYNQVIHLNTAANGAEAYYNIEDNPCRTEGLEQARHLDKMTVEAWVGHPYIDVIDNSTDFDTKLKRMIANVCKRMGIDAGDRLAPTSRKFKFLVEGMPTDTMFPPFQDFEVVHDYLTSSNNKIQSRLRKRGQNGKWSYQHTVRRSDAGDKAVELRRQITHRDYINMLSQRDDSHLTVYKTRRCFLWEDIYFQLDIYKNPCNKRCEGLILLETYTTLKSRENTPKLPQFLKIVKEVTNDSSYSMYNLSSKNEWNKSSKMNNGVKP</sequence>
<dbReference type="Proteomes" id="UP000759131">
    <property type="component" value="Unassembled WGS sequence"/>
</dbReference>
<reference evidence="2" key="1">
    <citation type="submission" date="2020-11" db="EMBL/GenBank/DDBJ databases">
        <authorList>
            <person name="Tran Van P."/>
        </authorList>
    </citation>
    <scope>NUCLEOTIDE SEQUENCE</scope>
</reference>
<dbReference type="SUPFAM" id="SSF55154">
    <property type="entry name" value="CYTH-like phosphatases"/>
    <property type="match status" value="1"/>
</dbReference>
<dbReference type="Pfam" id="PF13521">
    <property type="entry name" value="AAA_28"/>
    <property type="match status" value="1"/>
</dbReference>
<organism evidence="2">
    <name type="scientific">Medioppia subpectinata</name>
    <dbReference type="NCBI Taxonomy" id="1979941"/>
    <lineage>
        <taxon>Eukaryota</taxon>
        <taxon>Metazoa</taxon>
        <taxon>Ecdysozoa</taxon>
        <taxon>Arthropoda</taxon>
        <taxon>Chelicerata</taxon>
        <taxon>Arachnida</taxon>
        <taxon>Acari</taxon>
        <taxon>Acariformes</taxon>
        <taxon>Sarcoptiformes</taxon>
        <taxon>Oribatida</taxon>
        <taxon>Brachypylina</taxon>
        <taxon>Oppioidea</taxon>
        <taxon>Oppiidae</taxon>
        <taxon>Medioppia</taxon>
    </lineage>
</organism>
<gene>
    <name evidence="2" type="ORF">OSB1V03_LOCUS2369</name>
</gene>
<dbReference type="EMBL" id="OC855390">
    <property type="protein sequence ID" value="CAD7621900.1"/>
    <property type="molecule type" value="Genomic_DNA"/>
</dbReference>
<dbReference type="GO" id="GO:0045494">
    <property type="term" value="P:photoreceptor cell maintenance"/>
    <property type="evidence" value="ECO:0007669"/>
    <property type="project" value="TreeGrafter"/>
</dbReference>
<dbReference type="GO" id="GO:0035091">
    <property type="term" value="F:phosphatidylinositol binding"/>
    <property type="evidence" value="ECO:0007669"/>
    <property type="project" value="TreeGrafter"/>
</dbReference>
<dbReference type="FunFam" id="2.40.320.10:FF:000003">
    <property type="entry name" value="Uncharacterized protein, isoform C"/>
    <property type="match status" value="1"/>
</dbReference>
<evidence type="ECO:0000313" key="2">
    <source>
        <dbReference type="EMBL" id="CAD7621900.1"/>
    </source>
</evidence>
<dbReference type="PANTHER" id="PTHR34932">
    <property type="entry name" value="TRPL TRANSLOCATION DEFECT PROTEIN 14"/>
    <property type="match status" value="1"/>
</dbReference>
<dbReference type="Gene3D" id="2.40.320.10">
    <property type="entry name" value="Hypothetical Protein Pfu-838710-001"/>
    <property type="match status" value="1"/>
</dbReference>
<evidence type="ECO:0000259" key="1">
    <source>
        <dbReference type="Pfam" id="PF13521"/>
    </source>
</evidence>
<feature type="domain" description="NadR/Ttd14 AAA" evidence="1">
    <location>
        <begin position="64"/>
        <end position="245"/>
    </location>
</feature>
<dbReference type="Gene3D" id="3.40.50.300">
    <property type="entry name" value="P-loop containing nucleotide triphosphate hydrolases"/>
    <property type="match status" value="1"/>
</dbReference>
<dbReference type="OrthoDB" id="6375174at2759"/>
<dbReference type="GO" id="GO:0070300">
    <property type="term" value="F:phosphatidic acid binding"/>
    <property type="evidence" value="ECO:0007669"/>
    <property type="project" value="TreeGrafter"/>
</dbReference>
<dbReference type="PANTHER" id="PTHR34932:SF1">
    <property type="entry name" value="TRPL TRANSLOCATION DEFECT PROTEIN 14"/>
    <property type="match status" value="1"/>
</dbReference>
<dbReference type="GO" id="GO:0005525">
    <property type="term" value="F:GTP binding"/>
    <property type="evidence" value="ECO:0007669"/>
    <property type="project" value="TreeGrafter"/>
</dbReference>
<protein>
    <recommendedName>
        <fullName evidence="1">NadR/Ttd14 AAA domain-containing protein</fullName>
    </recommendedName>
</protein>